<sequence>MRNLLIITLLPFLSPCLVVALQDDGAANPQKQKHRRQNPPPPPLSPPVGPQAQAPPPPPPPPPPPLPLPPPPLPPPPPPPPLPASPAPPAPQSAQLPAGAVFFPNAALADAMANNGLGTAYCPCSTDLSRGDMALQAGSAWDNAALESLTEQQYTTGRVPRYGNTNPEIMNVPFWSAMVASQNYPYGAYCVLEKLNTFPNYNSTGDFLDTMSEEDLIKAEEEKQLVAPGPYHRYRRPTWTFAERFGQTRTELPDGRVVFIAGEHEDFYDPDFHIYNDVCVFDGDSNASDLGGATTIYGYPREVFPPTDFHTATLVTGTPNIYVIGNTGNPDQRRPGETPVFRLDTRDFSMHAVETSGEKPGWISKHTAYLVEEGTAIRVVGNKNKYRKSMVWVEDAEKKNALVDFEGEYLLHLETGRWSKLS</sequence>
<dbReference type="SUPFAM" id="SSF50965">
    <property type="entry name" value="Galactose oxidase, central domain"/>
    <property type="match status" value="1"/>
</dbReference>
<dbReference type="Proteomes" id="UP001392437">
    <property type="component" value="Unassembled WGS sequence"/>
</dbReference>
<name>A0AAW0R0K1_9PEZI</name>
<organism evidence="3 4">
    <name type="scientific">Apiospora kogelbergensis</name>
    <dbReference type="NCBI Taxonomy" id="1337665"/>
    <lineage>
        <taxon>Eukaryota</taxon>
        <taxon>Fungi</taxon>
        <taxon>Dikarya</taxon>
        <taxon>Ascomycota</taxon>
        <taxon>Pezizomycotina</taxon>
        <taxon>Sordariomycetes</taxon>
        <taxon>Xylariomycetidae</taxon>
        <taxon>Amphisphaeriales</taxon>
        <taxon>Apiosporaceae</taxon>
        <taxon>Apiospora</taxon>
    </lineage>
</organism>
<dbReference type="InterPro" id="IPR051412">
    <property type="entry name" value="Formin_Homology_Diaphanous_sf"/>
</dbReference>
<dbReference type="InterPro" id="IPR011043">
    <property type="entry name" value="Gal_Oxase/kelch_b-propeller"/>
</dbReference>
<evidence type="ECO:0000313" key="4">
    <source>
        <dbReference type="Proteomes" id="UP001392437"/>
    </source>
</evidence>
<evidence type="ECO:0000256" key="1">
    <source>
        <dbReference type="SAM" id="MobiDB-lite"/>
    </source>
</evidence>
<reference evidence="3 4" key="1">
    <citation type="submission" date="2023-01" db="EMBL/GenBank/DDBJ databases">
        <title>Analysis of 21 Apiospora genomes using comparative genomics revels a genus with tremendous synthesis potential of carbohydrate active enzymes and secondary metabolites.</title>
        <authorList>
            <person name="Sorensen T."/>
        </authorList>
    </citation>
    <scope>NUCLEOTIDE SEQUENCE [LARGE SCALE GENOMIC DNA]</scope>
    <source>
        <strain evidence="3 4">CBS 117206</strain>
    </source>
</reference>
<protein>
    <submittedName>
        <fullName evidence="3">Uncharacterized protein</fullName>
    </submittedName>
</protein>
<feature type="signal peptide" evidence="2">
    <location>
        <begin position="1"/>
        <end position="20"/>
    </location>
</feature>
<dbReference type="PANTHER" id="PTHR45691">
    <property type="entry name" value="PROTEIN DIAPHANOUS"/>
    <property type="match status" value="1"/>
</dbReference>
<dbReference type="PANTHER" id="PTHR45691:SF6">
    <property type="entry name" value="PROTEIN DIAPHANOUS"/>
    <property type="match status" value="1"/>
</dbReference>
<dbReference type="EMBL" id="JAQQWP010000004">
    <property type="protein sequence ID" value="KAK8120725.1"/>
    <property type="molecule type" value="Genomic_DNA"/>
</dbReference>
<accession>A0AAW0R0K1</accession>
<evidence type="ECO:0000256" key="2">
    <source>
        <dbReference type="SAM" id="SignalP"/>
    </source>
</evidence>
<dbReference type="GO" id="GO:0005884">
    <property type="term" value="C:actin filament"/>
    <property type="evidence" value="ECO:0007669"/>
    <property type="project" value="TreeGrafter"/>
</dbReference>
<proteinExistence type="predicted"/>
<feature type="region of interest" description="Disordered" evidence="1">
    <location>
        <begin position="27"/>
        <end position="96"/>
    </location>
</feature>
<feature type="compositionally biased region" description="Pro residues" evidence="1">
    <location>
        <begin position="38"/>
        <end position="91"/>
    </location>
</feature>
<feature type="chain" id="PRO_5043833312" evidence="2">
    <location>
        <begin position="21"/>
        <end position="422"/>
    </location>
</feature>
<keyword evidence="2" id="KW-0732">Signal</keyword>
<dbReference type="PRINTS" id="PR01217">
    <property type="entry name" value="PRICHEXTENSN"/>
</dbReference>
<keyword evidence="4" id="KW-1185">Reference proteome</keyword>
<dbReference type="AlphaFoldDB" id="A0AAW0R0K1"/>
<evidence type="ECO:0000313" key="3">
    <source>
        <dbReference type="EMBL" id="KAK8120725.1"/>
    </source>
</evidence>
<comment type="caution">
    <text evidence="3">The sequence shown here is derived from an EMBL/GenBank/DDBJ whole genome shotgun (WGS) entry which is preliminary data.</text>
</comment>
<dbReference type="GO" id="GO:0030041">
    <property type="term" value="P:actin filament polymerization"/>
    <property type="evidence" value="ECO:0007669"/>
    <property type="project" value="TreeGrafter"/>
</dbReference>
<gene>
    <name evidence="3" type="ORF">PG999_004845</name>
</gene>